<gene>
    <name evidence="5" type="ORF">HYH03_010731</name>
</gene>
<dbReference type="Proteomes" id="UP000612055">
    <property type="component" value="Unassembled WGS sequence"/>
</dbReference>
<evidence type="ECO:0000256" key="3">
    <source>
        <dbReference type="ARBA" id="ARBA00022737"/>
    </source>
</evidence>
<keyword evidence="6" id="KW-1185">Reference proteome</keyword>
<dbReference type="AlphaFoldDB" id="A0A836BX51"/>
<feature type="region of interest" description="Disordered" evidence="4">
    <location>
        <begin position="21"/>
        <end position="59"/>
    </location>
</feature>
<dbReference type="PROSITE" id="PS51450">
    <property type="entry name" value="LRR"/>
    <property type="match status" value="2"/>
</dbReference>
<keyword evidence="2" id="KW-0433">Leucine-rich repeat</keyword>
<dbReference type="Gene3D" id="3.80.10.10">
    <property type="entry name" value="Ribonuclease Inhibitor"/>
    <property type="match status" value="2"/>
</dbReference>
<dbReference type="PANTHER" id="PTHR46652:SF3">
    <property type="entry name" value="LEUCINE-RICH REPEAT-CONTAINING PROTEIN 9"/>
    <property type="match status" value="1"/>
</dbReference>
<evidence type="ECO:0000313" key="5">
    <source>
        <dbReference type="EMBL" id="KAG2490809.1"/>
    </source>
</evidence>
<dbReference type="InterPro" id="IPR001611">
    <property type="entry name" value="Leu-rich_rpt"/>
</dbReference>
<dbReference type="EMBL" id="JAEHOE010000058">
    <property type="protein sequence ID" value="KAG2490809.1"/>
    <property type="molecule type" value="Genomic_DNA"/>
</dbReference>
<protein>
    <submittedName>
        <fullName evidence="5">Uncharacterized protein</fullName>
    </submittedName>
</protein>
<evidence type="ECO:0000256" key="2">
    <source>
        <dbReference type="ARBA" id="ARBA00022614"/>
    </source>
</evidence>
<evidence type="ECO:0000313" key="6">
    <source>
        <dbReference type="Proteomes" id="UP000612055"/>
    </source>
</evidence>
<dbReference type="InterPro" id="IPR032675">
    <property type="entry name" value="LRR_dom_sf"/>
</dbReference>
<reference evidence="5" key="1">
    <citation type="journal article" date="2020" name="bioRxiv">
        <title>Comparative genomics of Chlamydomonas.</title>
        <authorList>
            <person name="Craig R.J."/>
            <person name="Hasan A.R."/>
            <person name="Ness R.W."/>
            <person name="Keightley P.D."/>
        </authorList>
    </citation>
    <scope>NUCLEOTIDE SEQUENCE</scope>
    <source>
        <strain evidence="5">CCAP 11/70</strain>
    </source>
</reference>
<dbReference type="InterPro" id="IPR025875">
    <property type="entry name" value="Leu-rich_rpt_4"/>
</dbReference>
<feature type="compositionally biased region" description="Gly residues" evidence="4">
    <location>
        <begin position="430"/>
        <end position="439"/>
    </location>
</feature>
<dbReference type="Pfam" id="PF12799">
    <property type="entry name" value="LRR_4"/>
    <property type="match status" value="1"/>
</dbReference>
<feature type="compositionally biased region" description="Gly residues" evidence="4">
    <location>
        <begin position="338"/>
        <end position="366"/>
    </location>
</feature>
<organism evidence="5 6">
    <name type="scientific">Edaphochlamys debaryana</name>
    <dbReference type="NCBI Taxonomy" id="47281"/>
    <lineage>
        <taxon>Eukaryota</taxon>
        <taxon>Viridiplantae</taxon>
        <taxon>Chlorophyta</taxon>
        <taxon>core chlorophytes</taxon>
        <taxon>Chlorophyceae</taxon>
        <taxon>CS clade</taxon>
        <taxon>Chlamydomonadales</taxon>
        <taxon>Chlamydomonadales incertae sedis</taxon>
        <taxon>Edaphochlamys</taxon>
    </lineage>
</organism>
<name>A0A836BX51_9CHLO</name>
<dbReference type="GO" id="GO:0005930">
    <property type="term" value="C:axoneme"/>
    <property type="evidence" value="ECO:0007669"/>
    <property type="project" value="UniProtKB-SubCell"/>
</dbReference>
<feature type="compositionally biased region" description="Polar residues" evidence="4">
    <location>
        <begin position="25"/>
        <end position="36"/>
    </location>
</feature>
<accession>A0A836BX51</accession>
<comment type="subcellular location">
    <subcellularLocation>
        <location evidence="1">Cytoplasm</location>
        <location evidence="1">Cytoskeleton</location>
        <location evidence="1">Cilium axoneme</location>
    </subcellularLocation>
</comment>
<sequence>MSHWEPLDERVLLQENSIAPGAYLDNSSPQEHQAPQNAFADASESGQSSLDGRHGAAGGGREISREMILRSIERQGTKKRPHVHSEDPHAEDKFLAAQSHLRLNGLHVGRIANLAPLKTLEVLYLYDNQITVMENLSVLRRLTHLYLANNSISAIQGLAGMKFLQKLYLEGNCVQVVSGLEAVPSLEELHLSNQRLPPGAGLTFDPASVAALAPSLRILAVSSCGLTSDTLAPVAGLPRLRRLDAAHNGVDSVEALEGVVGRMAVLGNLDLRGNPVCKQPKYRDNVILMNDAVQTLDDEPVTTQQREFLLRLHIRRMKNALAAEMKGGGEEPQQSQHGGAGGAGQGPSHGHAPGLGGGLEGQGQAHGQGQDPRGPQGMHLPHSASGISGSSRLPPRTGGFNQPHASATVPGGAGGASGAQRGLSRNASGGSRGGSGRGGVAAVTLGMDGMSLSSR</sequence>
<feature type="region of interest" description="Disordered" evidence="4">
    <location>
        <begin position="325"/>
        <end position="455"/>
    </location>
</feature>
<dbReference type="OrthoDB" id="676979at2759"/>
<comment type="caution">
    <text evidence="5">The sequence shown here is derived from an EMBL/GenBank/DDBJ whole genome shotgun (WGS) entry which is preliminary data.</text>
</comment>
<dbReference type="SMART" id="SM00365">
    <property type="entry name" value="LRR_SD22"/>
    <property type="match status" value="4"/>
</dbReference>
<feature type="compositionally biased region" description="Low complexity" evidence="4">
    <location>
        <begin position="418"/>
        <end position="429"/>
    </location>
</feature>
<keyword evidence="3" id="KW-0677">Repeat</keyword>
<dbReference type="InterPro" id="IPR050836">
    <property type="entry name" value="SDS22/Internalin_LRR"/>
</dbReference>
<evidence type="ECO:0000256" key="4">
    <source>
        <dbReference type="SAM" id="MobiDB-lite"/>
    </source>
</evidence>
<evidence type="ECO:0000256" key="1">
    <source>
        <dbReference type="ARBA" id="ARBA00004430"/>
    </source>
</evidence>
<dbReference type="SUPFAM" id="SSF52058">
    <property type="entry name" value="L domain-like"/>
    <property type="match status" value="1"/>
</dbReference>
<dbReference type="PANTHER" id="PTHR46652">
    <property type="entry name" value="LEUCINE-RICH REPEAT AND IQ DOMAIN-CONTAINING PROTEIN 1-RELATED"/>
    <property type="match status" value="1"/>
</dbReference>
<proteinExistence type="predicted"/>
<dbReference type="CDD" id="cd21340">
    <property type="entry name" value="PPP1R42"/>
    <property type="match status" value="1"/>
</dbReference>